<keyword evidence="2" id="KW-1185">Reference proteome</keyword>
<sequence>MVEAEKHVQGQRAPWETGQRLVPVPVPGLWECGKGEEKREQAVTAAVAAAKDKKLTEAELQKVLNPLLFKPADEKPSKVTEGRGRGRS</sequence>
<dbReference type="EMBL" id="LGRX02013812">
    <property type="protein sequence ID" value="KAK3265595.1"/>
    <property type="molecule type" value="Genomic_DNA"/>
</dbReference>
<evidence type="ECO:0000313" key="1">
    <source>
        <dbReference type="EMBL" id="KAK3265595.1"/>
    </source>
</evidence>
<protein>
    <submittedName>
        <fullName evidence="1">Uncharacterized protein</fullName>
    </submittedName>
</protein>
<reference evidence="1 2" key="1">
    <citation type="journal article" date="2015" name="Genome Biol. Evol.">
        <title>Comparative Genomics of a Bacterivorous Green Alga Reveals Evolutionary Causalities and Consequences of Phago-Mixotrophic Mode of Nutrition.</title>
        <authorList>
            <person name="Burns J.A."/>
            <person name="Paasch A."/>
            <person name="Narechania A."/>
            <person name="Kim E."/>
        </authorList>
    </citation>
    <scope>NUCLEOTIDE SEQUENCE [LARGE SCALE GENOMIC DNA]</scope>
    <source>
        <strain evidence="1 2">PLY_AMNH</strain>
    </source>
</reference>
<name>A0AAE0KYY1_9CHLO</name>
<organism evidence="1 2">
    <name type="scientific">Cymbomonas tetramitiformis</name>
    <dbReference type="NCBI Taxonomy" id="36881"/>
    <lineage>
        <taxon>Eukaryota</taxon>
        <taxon>Viridiplantae</taxon>
        <taxon>Chlorophyta</taxon>
        <taxon>Pyramimonadophyceae</taxon>
        <taxon>Pyramimonadales</taxon>
        <taxon>Pyramimonadaceae</taxon>
        <taxon>Cymbomonas</taxon>
    </lineage>
</organism>
<dbReference type="AlphaFoldDB" id="A0AAE0KYY1"/>
<dbReference type="Proteomes" id="UP001190700">
    <property type="component" value="Unassembled WGS sequence"/>
</dbReference>
<comment type="caution">
    <text evidence="1">The sequence shown here is derived from an EMBL/GenBank/DDBJ whole genome shotgun (WGS) entry which is preliminary data.</text>
</comment>
<accession>A0AAE0KYY1</accession>
<proteinExistence type="predicted"/>
<gene>
    <name evidence="1" type="ORF">CYMTET_25733</name>
</gene>
<evidence type="ECO:0000313" key="2">
    <source>
        <dbReference type="Proteomes" id="UP001190700"/>
    </source>
</evidence>